<dbReference type="InParanoid" id="A0A1S0U977"/>
<dbReference type="KEGG" id="loa:LOAG_01545"/>
<dbReference type="EMBL" id="JH712089">
    <property type="protein sequence ID" value="EFO26938.1"/>
    <property type="molecule type" value="Genomic_DNA"/>
</dbReference>
<gene>
    <name evidence="1" type="ORF">LOAG_01545</name>
</gene>
<sequence length="112" mass="12849">MYENVCSVGEAGVYLVIPSYTFKCIKNSRASASNVAIEYQYRARQSLVSALEARGLTTILDERIFPRFARFFLSRYNAHDDVLMSCRGDVSYRIGCTFYVNSCRLYESMHIT</sequence>
<dbReference type="GeneID" id="9938922"/>
<accession>A0A1S0U977</accession>
<dbReference type="CTD" id="9938922"/>
<evidence type="ECO:0000313" key="1">
    <source>
        <dbReference type="EMBL" id="EFO26938.1"/>
    </source>
</evidence>
<protein>
    <submittedName>
        <fullName evidence="1">Uncharacterized protein</fullName>
    </submittedName>
</protein>
<dbReference type="RefSeq" id="XP_003137132.1">
    <property type="nucleotide sequence ID" value="XM_003137084.1"/>
</dbReference>
<dbReference type="AlphaFoldDB" id="A0A1S0U977"/>
<organism evidence="1">
    <name type="scientific">Loa loa</name>
    <name type="common">Eye worm</name>
    <name type="synonym">Filaria loa</name>
    <dbReference type="NCBI Taxonomy" id="7209"/>
    <lineage>
        <taxon>Eukaryota</taxon>
        <taxon>Metazoa</taxon>
        <taxon>Ecdysozoa</taxon>
        <taxon>Nematoda</taxon>
        <taxon>Chromadorea</taxon>
        <taxon>Rhabditida</taxon>
        <taxon>Spirurina</taxon>
        <taxon>Spiruromorpha</taxon>
        <taxon>Filarioidea</taxon>
        <taxon>Onchocercidae</taxon>
        <taxon>Loa</taxon>
    </lineage>
</organism>
<name>A0A1S0U977_LOALO</name>
<proteinExistence type="predicted"/>
<reference evidence="1" key="1">
    <citation type="submission" date="2012-04" db="EMBL/GenBank/DDBJ databases">
        <title>The Genome Sequence of Loa loa.</title>
        <authorList>
            <consortium name="The Broad Institute Genome Sequencing Platform"/>
            <consortium name="Broad Institute Genome Sequencing Center for Infectious Disease"/>
            <person name="Nutman T.B."/>
            <person name="Fink D.L."/>
            <person name="Russ C."/>
            <person name="Young S."/>
            <person name="Zeng Q."/>
            <person name="Gargeya S."/>
            <person name="Alvarado L."/>
            <person name="Berlin A."/>
            <person name="Chapman S.B."/>
            <person name="Chen Z."/>
            <person name="Freedman E."/>
            <person name="Gellesch M."/>
            <person name="Goldberg J."/>
            <person name="Griggs A."/>
            <person name="Gujja S."/>
            <person name="Heilman E.R."/>
            <person name="Heiman D."/>
            <person name="Howarth C."/>
            <person name="Mehta T."/>
            <person name="Neiman D."/>
            <person name="Pearson M."/>
            <person name="Roberts A."/>
            <person name="Saif S."/>
            <person name="Shea T."/>
            <person name="Shenoy N."/>
            <person name="Sisk P."/>
            <person name="Stolte C."/>
            <person name="Sykes S."/>
            <person name="White J."/>
            <person name="Yandava C."/>
            <person name="Haas B."/>
            <person name="Henn M.R."/>
            <person name="Nusbaum C."/>
            <person name="Birren B."/>
        </authorList>
    </citation>
    <scope>NUCLEOTIDE SEQUENCE [LARGE SCALE GENOMIC DNA]</scope>
</reference>